<dbReference type="PANTHER" id="PTHR30604:SF1">
    <property type="entry name" value="DNA UTILIZATION PROTEIN HOFQ"/>
    <property type="match status" value="1"/>
</dbReference>
<evidence type="ECO:0000256" key="2">
    <source>
        <dbReference type="SAM" id="SignalP"/>
    </source>
</evidence>
<dbReference type="InterPro" id="IPR051808">
    <property type="entry name" value="Type_IV_pilus_biogenesis"/>
</dbReference>
<dbReference type="InterPro" id="IPR001775">
    <property type="entry name" value="GspD/PilQ"/>
</dbReference>
<dbReference type="GO" id="GO:0009306">
    <property type="term" value="P:protein secretion"/>
    <property type="evidence" value="ECO:0007669"/>
    <property type="project" value="InterPro"/>
</dbReference>
<dbReference type="PANTHER" id="PTHR30604">
    <property type="entry name" value="PROTEIN TRANSPORT PROTEIN HOFQ"/>
    <property type="match status" value="1"/>
</dbReference>
<proteinExistence type="inferred from homology"/>
<dbReference type="AlphaFoldDB" id="A0A1W2C0U8"/>
<dbReference type="RefSeq" id="WP_084285624.1">
    <property type="nucleotide sequence ID" value="NZ_FWXJ01000017.1"/>
</dbReference>
<dbReference type="OrthoDB" id="9779724at2"/>
<evidence type="ECO:0000259" key="3">
    <source>
        <dbReference type="Pfam" id="PF00263"/>
    </source>
</evidence>
<dbReference type="Proteomes" id="UP000192708">
    <property type="component" value="Unassembled WGS sequence"/>
</dbReference>
<keyword evidence="2" id="KW-0732">Signal</keyword>
<evidence type="ECO:0000313" key="5">
    <source>
        <dbReference type="Proteomes" id="UP000192708"/>
    </source>
</evidence>
<comment type="similarity">
    <text evidence="1">Belongs to the bacterial secretin family.</text>
</comment>
<dbReference type="Gene3D" id="3.30.1370.130">
    <property type="match status" value="1"/>
</dbReference>
<name>A0A1W2C0U8_9BURK</name>
<evidence type="ECO:0000256" key="1">
    <source>
        <dbReference type="RuleBase" id="RU004003"/>
    </source>
</evidence>
<accession>A0A1W2C0U8</accession>
<dbReference type="STRING" id="1938817.SAMN06296008_11745"/>
<sequence length="369" mass="41161">MKTIFYCFIFWIFSSVALAKGVQEKNHQDLSNNLLPNHPIQMNFDEIPIKDAFAFLAKLGNLSMIGIEKIEGKTSVHFNNTPWQVAFAYLLSNHGLSSIYLNQSLIIGAPKELQEMKNYFSKPTETSDLTKSQQVLIEARIVEADYRFARNLGVKLGYQHQGSSKVQGKFASDLSANGLNGFDSPIAAITMLKKGVLPFLDFELTALESDGQGNIIANPRIVTANKTLATIEQGTELPYQSSNKDGSKVQFRKANLKLEVTPTIEDQHILLDVEISKDSIGIKTEQGFAINTKHLKSKILVEDGGTVVIGGIYLQTDREDIVKIPLLGDIPYFGKFFQHQTKLKDKTELLVFLTPSLIDHHGKQLIHQK</sequence>
<evidence type="ECO:0000313" key="4">
    <source>
        <dbReference type="EMBL" id="SMC78532.1"/>
    </source>
</evidence>
<reference evidence="4 5" key="1">
    <citation type="submission" date="2017-04" db="EMBL/GenBank/DDBJ databases">
        <authorList>
            <person name="Afonso C.L."/>
            <person name="Miller P.J."/>
            <person name="Scott M.A."/>
            <person name="Spackman E."/>
            <person name="Goraichik I."/>
            <person name="Dimitrov K.M."/>
            <person name="Suarez D.L."/>
            <person name="Swayne D.E."/>
        </authorList>
    </citation>
    <scope>NUCLEOTIDE SEQUENCE [LARGE SCALE GENOMIC DNA]</scope>
    <source>
        <strain evidence="4 5">VK13</strain>
    </source>
</reference>
<dbReference type="EMBL" id="FWXJ01000017">
    <property type="protein sequence ID" value="SMC78532.1"/>
    <property type="molecule type" value="Genomic_DNA"/>
</dbReference>
<dbReference type="InterPro" id="IPR004846">
    <property type="entry name" value="T2SS/T3SS_dom"/>
</dbReference>
<dbReference type="Pfam" id="PF00263">
    <property type="entry name" value="Secretin"/>
    <property type="match status" value="1"/>
</dbReference>
<protein>
    <submittedName>
        <fullName evidence="4">Type IV pilus assembly protein PilQ</fullName>
    </submittedName>
</protein>
<keyword evidence="5" id="KW-1185">Reference proteome</keyword>
<dbReference type="PRINTS" id="PR00811">
    <property type="entry name" value="BCTERIALGSPD"/>
</dbReference>
<organism evidence="4 5">
    <name type="scientific">Polynucleobacter kasalickyi</name>
    <dbReference type="NCBI Taxonomy" id="1938817"/>
    <lineage>
        <taxon>Bacteria</taxon>
        <taxon>Pseudomonadati</taxon>
        <taxon>Pseudomonadota</taxon>
        <taxon>Betaproteobacteria</taxon>
        <taxon>Burkholderiales</taxon>
        <taxon>Burkholderiaceae</taxon>
        <taxon>Polynucleobacter</taxon>
    </lineage>
</organism>
<gene>
    <name evidence="4" type="ORF">SAMN06296008_11745</name>
</gene>
<feature type="chain" id="PRO_5012800155" evidence="2">
    <location>
        <begin position="20"/>
        <end position="369"/>
    </location>
</feature>
<feature type="signal peptide" evidence="2">
    <location>
        <begin position="1"/>
        <end position="19"/>
    </location>
</feature>
<feature type="domain" description="Type II/III secretion system secretin-like" evidence="3">
    <location>
        <begin position="206"/>
        <end position="358"/>
    </location>
</feature>